<evidence type="ECO:0000256" key="2">
    <source>
        <dbReference type="ARBA" id="ARBA00006683"/>
    </source>
</evidence>
<keyword evidence="3" id="KW-1003">Cell membrane</keyword>
<comment type="similarity">
    <text evidence="2">Belongs to the CpsC/CapA family.</text>
</comment>
<dbReference type="InterPro" id="IPR032807">
    <property type="entry name" value="GNVR"/>
</dbReference>
<sequence>MNEENINISEILDAIKKRWKIIVGITLAFTIIVGIISFFVISPKYEVTTKLFIGKENKKAQEYNSNDVMMYQKLLTTYAEVAQTDDLIKKSLNKANINEKVRDIKKNLKITPRQDTQILEISYTGKDPSEDVSIVKNLTDEFIKEAKKLIPSGNIQIVEKAAYPDKPVSPNKTLNILIAFVLGLMVSVGLSLLLEFMDNTFKSKEEVEKALDLPVLGTIPELSSEEGIERRRKHGK</sequence>
<evidence type="ECO:0000313" key="10">
    <source>
        <dbReference type="EMBL" id="MBP1889133.1"/>
    </source>
</evidence>
<protein>
    <submittedName>
        <fullName evidence="10">Capsular polysaccharide biosynthesis protein</fullName>
    </submittedName>
</protein>
<evidence type="ECO:0000313" key="11">
    <source>
        <dbReference type="Proteomes" id="UP000783390"/>
    </source>
</evidence>
<proteinExistence type="inferred from homology"/>
<dbReference type="InterPro" id="IPR050445">
    <property type="entry name" value="Bact_polysacc_biosynth/exp"/>
</dbReference>
<evidence type="ECO:0000259" key="8">
    <source>
        <dbReference type="Pfam" id="PF02706"/>
    </source>
</evidence>
<dbReference type="PANTHER" id="PTHR32309">
    <property type="entry name" value="TYROSINE-PROTEIN KINASE"/>
    <property type="match status" value="1"/>
</dbReference>
<dbReference type="EMBL" id="JAGGJZ010000002">
    <property type="protein sequence ID" value="MBP1889133.1"/>
    <property type="molecule type" value="Genomic_DNA"/>
</dbReference>
<feature type="domain" description="Tyrosine-protein kinase G-rich" evidence="9">
    <location>
        <begin position="149"/>
        <end position="193"/>
    </location>
</feature>
<evidence type="ECO:0000256" key="4">
    <source>
        <dbReference type="ARBA" id="ARBA00022692"/>
    </source>
</evidence>
<name>A0ABS4EYQ1_9CLOT</name>
<evidence type="ECO:0000256" key="7">
    <source>
        <dbReference type="SAM" id="Phobius"/>
    </source>
</evidence>
<keyword evidence="5 7" id="KW-1133">Transmembrane helix</keyword>
<keyword evidence="4 7" id="KW-0812">Transmembrane</keyword>
<evidence type="ECO:0000256" key="6">
    <source>
        <dbReference type="ARBA" id="ARBA00023136"/>
    </source>
</evidence>
<feature type="transmembrane region" description="Helical" evidence="7">
    <location>
        <begin position="174"/>
        <end position="194"/>
    </location>
</feature>
<accession>A0ABS4EYQ1</accession>
<dbReference type="PANTHER" id="PTHR32309:SF13">
    <property type="entry name" value="FERRIC ENTEROBACTIN TRANSPORT PROTEIN FEPE"/>
    <property type="match status" value="1"/>
</dbReference>
<evidence type="ECO:0000259" key="9">
    <source>
        <dbReference type="Pfam" id="PF13807"/>
    </source>
</evidence>
<evidence type="ECO:0000256" key="1">
    <source>
        <dbReference type="ARBA" id="ARBA00004651"/>
    </source>
</evidence>
<evidence type="ECO:0000256" key="3">
    <source>
        <dbReference type="ARBA" id="ARBA00022475"/>
    </source>
</evidence>
<feature type="domain" description="Polysaccharide chain length determinant N-terminal" evidence="8">
    <location>
        <begin position="4"/>
        <end position="93"/>
    </location>
</feature>
<keyword evidence="11" id="KW-1185">Reference proteome</keyword>
<feature type="transmembrane region" description="Helical" evidence="7">
    <location>
        <begin position="21"/>
        <end position="41"/>
    </location>
</feature>
<organism evidence="10 11">
    <name type="scientific">Clostridium moniliforme</name>
    <dbReference type="NCBI Taxonomy" id="39489"/>
    <lineage>
        <taxon>Bacteria</taxon>
        <taxon>Bacillati</taxon>
        <taxon>Bacillota</taxon>
        <taxon>Clostridia</taxon>
        <taxon>Eubacteriales</taxon>
        <taxon>Clostridiaceae</taxon>
        <taxon>Clostridium</taxon>
    </lineage>
</organism>
<keyword evidence="6 7" id="KW-0472">Membrane</keyword>
<comment type="caution">
    <text evidence="10">The sequence shown here is derived from an EMBL/GenBank/DDBJ whole genome shotgun (WGS) entry which is preliminary data.</text>
</comment>
<dbReference type="Pfam" id="PF13807">
    <property type="entry name" value="GNVR"/>
    <property type="match status" value="1"/>
</dbReference>
<comment type="subcellular location">
    <subcellularLocation>
        <location evidence="1">Cell membrane</location>
        <topology evidence="1">Multi-pass membrane protein</topology>
    </subcellularLocation>
</comment>
<dbReference type="InterPro" id="IPR003856">
    <property type="entry name" value="LPS_length_determ_N"/>
</dbReference>
<gene>
    <name evidence="10" type="ORF">J2Z53_000714</name>
</gene>
<dbReference type="Proteomes" id="UP000783390">
    <property type="component" value="Unassembled WGS sequence"/>
</dbReference>
<dbReference type="RefSeq" id="WP_209795856.1">
    <property type="nucleotide sequence ID" value="NZ_JAGGJZ010000002.1"/>
</dbReference>
<evidence type="ECO:0000256" key="5">
    <source>
        <dbReference type="ARBA" id="ARBA00022989"/>
    </source>
</evidence>
<reference evidence="10 11" key="1">
    <citation type="submission" date="2021-03" db="EMBL/GenBank/DDBJ databases">
        <title>Genomic Encyclopedia of Type Strains, Phase IV (KMG-IV): sequencing the most valuable type-strain genomes for metagenomic binning, comparative biology and taxonomic classification.</title>
        <authorList>
            <person name="Goeker M."/>
        </authorList>
    </citation>
    <scope>NUCLEOTIDE SEQUENCE [LARGE SCALE GENOMIC DNA]</scope>
    <source>
        <strain evidence="10 11">DSM 3984</strain>
    </source>
</reference>
<dbReference type="Pfam" id="PF02706">
    <property type="entry name" value="Wzz"/>
    <property type="match status" value="1"/>
</dbReference>